<gene>
    <name evidence="2" type="ORF">L207DRAFT_131579</name>
</gene>
<evidence type="ECO:0000313" key="3">
    <source>
        <dbReference type="Proteomes" id="UP000235786"/>
    </source>
</evidence>
<dbReference type="EMBL" id="KZ613953">
    <property type="protein sequence ID" value="PMD35079.1"/>
    <property type="molecule type" value="Genomic_DNA"/>
</dbReference>
<accession>A0A2J6R971</accession>
<evidence type="ECO:0000313" key="2">
    <source>
        <dbReference type="EMBL" id="PMD35079.1"/>
    </source>
</evidence>
<sequence>MECFELARKWRDTCQEEHGNSCLQEMRHSLPTRVIDVGPADGSREPYLRITNHEEGEWVALSHCWGRNSQFVTDSSNILNRQRSILMEDMPPTFLDAVIVTRKLGYRYLWIDSLCIIQKDHEDWAAESIRMRDYYKHSSITISADSASGDETGFLKQPRDIPESFEIMLKTDDEIGIRKPTQCPTFRYRDTCVSKRAWTLQEFILAPRSLLYTSSQLVWECQSRKYCESDDNSQDSDENELYYGTKRFFITPSTKWGQPPELQKYFEPSFRWYCLVNDYFFRDITYETDILPAISGLAREIQLQTGHTYAAGIWIEEICKGLLWQAYGGGRMPEAYRAPSWSWASLKSSPEGCASRNYIDFYLHLGFLRPEVEERRASLISYELIPKDSDPFGCVSSGYISIRGRTLLASNWKGKAEPCFNSYEGSFISHYFTDSMSELMPKSLDQLVYYFDILEEEISFKNSLQNVTMFQISSWIWNEDIVITMALLLVQVTDHPKKTYRRVGIAEVPNVDGLAEEGWDIQEVCII</sequence>
<reference evidence="2 3" key="1">
    <citation type="submission" date="2016-04" db="EMBL/GenBank/DDBJ databases">
        <title>A degradative enzymes factory behind the ericoid mycorrhizal symbiosis.</title>
        <authorList>
            <consortium name="DOE Joint Genome Institute"/>
            <person name="Martino E."/>
            <person name="Morin E."/>
            <person name="Grelet G."/>
            <person name="Kuo A."/>
            <person name="Kohler A."/>
            <person name="Daghino S."/>
            <person name="Barry K."/>
            <person name="Choi C."/>
            <person name="Cichocki N."/>
            <person name="Clum A."/>
            <person name="Copeland A."/>
            <person name="Hainaut M."/>
            <person name="Haridas S."/>
            <person name="Labutti K."/>
            <person name="Lindquist E."/>
            <person name="Lipzen A."/>
            <person name="Khouja H.-R."/>
            <person name="Murat C."/>
            <person name="Ohm R."/>
            <person name="Olson A."/>
            <person name="Spatafora J."/>
            <person name="Veneault-Fourrey C."/>
            <person name="Henrissat B."/>
            <person name="Grigoriev I."/>
            <person name="Martin F."/>
            <person name="Perotto S."/>
        </authorList>
    </citation>
    <scope>NUCLEOTIDE SEQUENCE [LARGE SCALE GENOMIC DNA]</scope>
    <source>
        <strain evidence="2 3">F</strain>
    </source>
</reference>
<proteinExistence type="predicted"/>
<feature type="domain" description="Heterokaryon incompatibility" evidence="1">
    <location>
        <begin position="58"/>
        <end position="202"/>
    </location>
</feature>
<dbReference type="PANTHER" id="PTHR33112:SF16">
    <property type="entry name" value="HETEROKARYON INCOMPATIBILITY DOMAIN-CONTAINING PROTEIN"/>
    <property type="match status" value="1"/>
</dbReference>
<dbReference type="OrthoDB" id="5362512at2759"/>
<dbReference type="AlphaFoldDB" id="A0A2J6R971"/>
<name>A0A2J6R971_HYAVF</name>
<dbReference type="InterPro" id="IPR010730">
    <property type="entry name" value="HET"/>
</dbReference>
<dbReference type="PANTHER" id="PTHR33112">
    <property type="entry name" value="DOMAIN PROTEIN, PUTATIVE-RELATED"/>
    <property type="match status" value="1"/>
</dbReference>
<evidence type="ECO:0000259" key="1">
    <source>
        <dbReference type="Pfam" id="PF06985"/>
    </source>
</evidence>
<keyword evidence="3" id="KW-1185">Reference proteome</keyword>
<organism evidence="2 3">
    <name type="scientific">Hyaloscypha variabilis (strain UAMH 11265 / GT02V1 / F)</name>
    <name type="common">Meliniomyces variabilis</name>
    <dbReference type="NCBI Taxonomy" id="1149755"/>
    <lineage>
        <taxon>Eukaryota</taxon>
        <taxon>Fungi</taxon>
        <taxon>Dikarya</taxon>
        <taxon>Ascomycota</taxon>
        <taxon>Pezizomycotina</taxon>
        <taxon>Leotiomycetes</taxon>
        <taxon>Helotiales</taxon>
        <taxon>Hyaloscyphaceae</taxon>
        <taxon>Hyaloscypha</taxon>
        <taxon>Hyaloscypha variabilis</taxon>
    </lineage>
</organism>
<dbReference type="Proteomes" id="UP000235786">
    <property type="component" value="Unassembled WGS sequence"/>
</dbReference>
<dbReference type="STRING" id="1149755.A0A2J6R971"/>
<dbReference type="Pfam" id="PF06985">
    <property type="entry name" value="HET"/>
    <property type="match status" value="1"/>
</dbReference>
<protein>
    <submittedName>
        <fullName evidence="2">HET-domain-containing protein</fullName>
    </submittedName>
</protein>